<protein>
    <submittedName>
        <fullName evidence="1">Uncharacterized protein</fullName>
    </submittedName>
</protein>
<comment type="caution">
    <text evidence="1">The sequence shown here is derived from an EMBL/GenBank/DDBJ whole genome shotgun (WGS) entry which is preliminary data.</text>
</comment>
<dbReference type="AlphaFoldDB" id="A0A511QDG5"/>
<dbReference type="RefSeq" id="WP_145993893.1">
    <property type="nucleotide sequence ID" value="NZ_BAOJ01000066.1"/>
</dbReference>
<evidence type="ECO:0000313" key="1">
    <source>
        <dbReference type="EMBL" id="GEM75345.1"/>
    </source>
</evidence>
<evidence type="ECO:0000313" key="2">
    <source>
        <dbReference type="Proteomes" id="UP000321922"/>
    </source>
</evidence>
<organism evidence="1 2">
    <name type="scientific">Vibrio sagamiensis NBRC 104589</name>
    <dbReference type="NCBI Taxonomy" id="1219064"/>
    <lineage>
        <taxon>Bacteria</taxon>
        <taxon>Pseudomonadati</taxon>
        <taxon>Pseudomonadota</taxon>
        <taxon>Gammaproteobacteria</taxon>
        <taxon>Vibrionales</taxon>
        <taxon>Vibrionaceae</taxon>
        <taxon>Vibrio</taxon>
    </lineage>
</organism>
<sequence length="69" mass="7475">MKFSLNTANKFGLHKKVFKVYSIGDVVVAIKGINLGELVVTGQSSGGSYTHVKTSQETLTYPTKDLKKA</sequence>
<dbReference type="EMBL" id="BJXJ01000011">
    <property type="protein sequence ID" value="GEM75345.1"/>
    <property type="molecule type" value="Genomic_DNA"/>
</dbReference>
<gene>
    <name evidence="1" type="ORF">VSA01S_14570</name>
</gene>
<reference evidence="1 2" key="1">
    <citation type="submission" date="2019-07" db="EMBL/GenBank/DDBJ databases">
        <title>Whole genome shotgun sequence of Vibrio sagamiensis NBRC 104589.</title>
        <authorList>
            <person name="Hosoyama A."/>
            <person name="Uohara A."/>
            <person name="Ohji S."/>
            <person name="Ichikawa N."/>
        </authorList>
    </citation>
    <scope>NUCLEOTIDE SEQUENCE [LARGE SCALE GENOMIC DNA]</scope>
    <source>
        <strain evidence="1 2">NBRC 104589</strain>
    </source>
</reference>
<accession>A0A511QDG5</accession>
<dbReference type="OrthoDB" id="5891509at2"/>
<name>A0A511QDG5_9VIBR</name>
<dbReference type="Proteomes" id="UP000321922">
    <property type="component" value="Unassembled WGS sequence"/>
</dbReference>
<keyword evidence="2" id="KW-1185">Reference proteome</keyword>
<proteinExistence type="predicted"/>